<dbReference type="EMBL" id="JALLBG020000020">
    <property type="protein sequence ID" value="KAL3771818.1"/>
    <property type="molecule type" value="Genomic_DNA"/>
</dbReference>
<accession>A0ABD3N8Z3</accession>
<reference evidence="6 7" key="1">
    <citation type="submission" date="2024-10" db="EMBL/GenBank/DDBJ databases">
        <title>Updated reference genomes for cyclostephanoid diatoms.</title>
        <authorList>
            <person name="Roberts W.R."/>
            <person name="Alverson A.J."/>
        </authorList>
    </citation>
    <scope>NUCLEOTIDE SEQUENCE [LARGE SCALE GENOMIC DNA]</scope>
    <source>
        <strain evidence="6 7">AJA232-27</strain>
    </source>
</reference>
<organism evidence="6 7">
    <name type="scientific">Discostella pseudostelligera</name>
    <dbReference type="NCBI Taxonomy" id="259834"/>
    <lineage>
        <taxon>Eukaryota</taxon>
        <taxon>Sar</taxon>
        <taxon>Stramenopiles</taxon>
        <taxon>Ochrophyta</taxon>
        <taxon>Bacillariophyta</taxon>
        <taxon>Coscinodiscophyceae</taxon>
        <taxon>Thalassiosirophycidae</taxon>
        <taxon>Stephanodiscales</taxon>
        <taxon>Stephanodiscaceae</taxon>
        <taxon>Discostella</taxon>
    </lineage>
</organism>
<feature type="compositionally biased region" description="Low complexity" evidence="4">
    <location>
        <begin position="132"/>
        <end position="152"/>
    </location>
</feature>
<evidence type="ECO:0000256" key="3">
    <source>
        <dbReference type="SAM" id="Coils"/>
    </source>
</evidence>
<keyword evidence="7" id="KW-1185">Reference proteome</keyword>
<evidence type="ECO:0000259" key="5">
    <source>
        <dbReference type="Pfam" id="PF12624"/>
    </source>
</evidence>
<feature type="region of interest" description="Disordered" evidence="4">
    <location>
        <begin position="3357"/>
        <end position="3379"/>
    </location>
</feature>
<dbReference type="Proteomes" id="UP001530293">
    <property type="component" value="Unassembled WGS sequence"/>
</dbReference>
<keyword evidence="2" id="KW-0813">Transport</keyword>
<name>A0ABD3N8Z3_9STRA</name>
<dbReference type="PANTHER" id="PTHR16166">
    <property type="entry name" value="VACUOLAR PROTEIN SORTING-ASSOCIATED PROTEIN VPS13"/>
    <property type="match status" value="1"/>
</dbReference>
<feature type="coiled-coil region" evidence="3">
    <location>
        <begin position="2851"/>
        <end position="2892"/>
    </location>
</feature>
<evidence type="ECO:0000256" key="4">
    <source>
        <dbReference type="SAM" id="MobiDB-lite"/>
    </source>
</evidence>
<feature type="domain" description="Chorein N-terminal" evidence="5">
    <location>
        <begin position="6"/>
        <end position="716"/>
    </location>
</feature>
<comment type="similarity">
    <text evidence="1">Belongs to the VPS13 family.</text>
</comment>
<comment type="caution">
    <text evidence="6">The sequence shown here is derived from an EMBL/GenBank/DDBJ whole genome shotgun (WGS) entry which is preliminary data.</text>
</comment>
<evidence type="ECO:0000313" key="6">
    <source>
        <dbReference type="EMBL" id="KAL3771818.1"/>
    </source>
</evidence>
<evidence type="ECO:0000256" key="1">
    <source>
        <dbReference type="ARBA" id="ARBA00006545"/>
    </source>
</evidence>
<keyword evidence="3" id="KW-0175">Coiled coil</keyword>
<gene>
    <name evidence="6" type="ORF">ACHAWU_004377</name>
</gene>
<dbReference type="Pfam" id="PF12624">
    <property type="entry name" value="VPS13_N"/>
    <property type="match status" value="1"/>
</dbReference>
<proteinExistence type="inferred from homology"/>
<dbReference type="InterPro" id="IPR026854">
    <property type="entry name" value="VPS13_N"/>
</dbReference>
<feature type="compositionally biased region" description="Polar residues" evidence="4">
    <location>
        <begin position="188"/>
        <end position="209"/>
    </location>
</feature>
<dbReference type="PANTHER" id="PTHR16166:SF93">
    <property type="entry name" value="INTERMEMBRANE LIPID TRANSFER PROTEIN VPS13"/>
    <property type="match status" value="1"/>
</dbReference>
<protein>
    <recommendedName>
        <fullName evidence="5">Chorein N-terminal domain-containing protein</fullName>
    </recommendedName>
</protein>
<evidence type="ECO:0000256" key="2">
    <source>
        <dbReference type="ARBA" id="ARBA00022448"/>
    </source>
</evidence>
<feature type="region of interest" description="Disordered" evidence="4">
    <location>
        <begin position="1975"/>
        <end position="1994"/>
    </location>
</feature>
<evidence type="ECO:0000313" key="7">
    <source>
        <dbReference type="Proteomes" id="UP001530293"/>
    </source>
</evidence>
<sequence length="3379" mass="371658">MAKKAILEVLESTIGRYVHNLDAESLNVAVWSGKIELHNLQLDVAAVNTELSRRAHEAPNLASPFRVNSGYFESVQLDVPWARLSSRPVVFRARGLMVLMEPYDFLKADDEEEGVGVGGDHNDFHAGRRRSGAASSASGSTTATTTAKSTGKQTKNSVLEERSKSIIRAEATRQRASAVRKAWEEDGQQSNDDNIDSSGDTTKASGSDSSTFTSRLVRRILENLQVEVDDVHLAVRGCGCAAGLVLGSLSLVTTDAKGVRTFVDRKTNVKDPESSFLYKELLISGLGIYLQHDDDEDARNYHPQQQQQKQNTNNSVRRRLTKGTEGATYVLSPLSFQAKLRQSDLDHCIDFPKYLVHSKLSSLSIQLSRTQLELGQRLALTVAAPKSEIRPLFPEYRPVEPLLSPGGNAREWWHYAVRCIGRLNRHRSWMEFYAAYRKRKSYLELYKRHVHAEGAPWLVKLSDSEREELNKIESDRSISIFGLMHWRTIADAQVAKEREKHAASKRSSDGVMAGGTTVAITPVKPKSSLLKSTFASSLFGSTPRKESSVSSSSDTFYECLDDGEDAKPITLTADEMKELEELALKTADRSLTKDSMFCDVNFNLGSFQVNLLTAPNQPLTSLEMGMVSASFKANADGSFTSGLSLLSLEVVDSVTPSTYYPTICRSLQKAHSKKSHAFQFQLKKSKAGDQELLLKMVACEIVASPMLLFAIKEFFKLPTTSTMPLQRGSSGRANPMLYESASGDADIFFDAKEGMASTTLFSPLAVNSVSHFAFPTPSKAAATAAAGGVHNSGMRDGKVSTKLSSAIMDAWNGKNKQKQQWKIDCDISAPILILPENCTDPNATVLICNFGRFNFIHGTEALSPAVLEWFGSHQRAHRKDSAIDHLNLEMNDMSFTVSSVHEASKNRLDEMDMDVSTSVIEPVSFTLNIGLEHTISSGEDNIPRTCVIGVLPGIVLRIAPSHVTKILRVAAIWSSNLNTLRGDGIDKSNSGPASLSDVDEEVSDPDLDIMSSGSGISLLDDEPLLTPTVGESTFVRSKNIILDSMLKPRQNNDGTAAMEFMHVSVSLLKLSLNIYTDHGDGLEAHLVSVVASSSLITDGTSSSRLSMGWFWILDRLKSEQQLPRRQRLVFHSNLPRPATDYADNDNYSEIMNDLARQGVFKPNYEGSAELADIHIVKLRNSNARAYHDQAREFSRSYMQSISASVDGATVVNAKFTSLFVNWNPIAIKTLFAAKSEVLDFKERAYSTYEQMSKLQQHDLRLSSHQDKPSPIDNLGINSIFILAEMENFEISLNSAQDDQPLFTMTMSGSKVNYHSLEGSNENSEISLVVGDFRMESSSSGKILQRYRTILGLAPSVSTSLLTVKYSKGANAVGSSNVGGADKTNCEACAEIVLSPMRFVHIHSQVFTLIEYVSEGVFGAIAASVASSAAAAAMEVAKSSQDRERLFYVVATGFNMVLPQAAYSEKFFSFHAGNFEAHYRALGDDIGSNIQLSLNDVSMNCNQNLQMVSDPVNMSVSVDLKPPFSHGTEDERATRINMSISRIRLLVARSHYAQIMYTLDFNIGERDTFLRDKNAHLVSENYRETLSKSDAMNAIMKNLSHAGVENVEVIRRMYIDFHIQELAVKLCRVTADDPIVSFAAVNAHIMMKLLPDEKQMKAHLALHDLVCDDRREGTADRTFRRMFGRANVNELNKVDESEVFLLNYTKYAEDGARDIQIKIGSSQVVVLPDVISDMLNFIKVAPTGQLKPESSSLSAQPKNIASESTHVVVTDYVPNQVEACFESIGSAGLPALKKTNYQIESSNMRLVLVDLGSIDSPSPFVSSKSISALSETIVLQGKMQAKFEMTSDTVTDTTVEKDYKIDAERVEIYTAQGVDSLHPVQILEPAKFVILYYQKVCNRRAEHSTDLKFVTLSPIDLTISMQNAALANTLASSISDSFAIEEEKIIGDNEFHPLSTTDANRIARLDSALMKDVDEQAEDSSERISRHSSHSGDLRPMRRSTRLKMTSPEATLTVINDFQGLDEALFKISSINAVVGGEISYPGVTGNEKPCFVCSLNTSILAEYFDAASQRWTMLLTSPWELTLNASRAPQTRTMTRLSSTFDIESSQCHVSFSEHFLVNVGAASRMWSVYSGATKQATALVDSANTGDLNKMRLSRSMAACAARSLIATLPYAIENHSGISASYSIYDYAVRQSLPTNSTQFFRFELFPERGLGGMRRYGQDIKCPKRINIHIGGTEITIRDLDREVNKPRSSYYIPEFRVHVFVHVVKRGKSTVLHISSRVEIHNTSSLPFRISVIADDSVKDLGIVTKSQRRNRSLSSESLLKESKDLMTHSVFGLPAQLLRSVTVDTSATLCLQISPVLEDCESTELFGMFNLPSFQRLLGIARTDDSRRVIEVVCSPASRTSRSSALGANIRCKVTLVDLAHPFVELCIEPRAIFRNNIPVSLIVRTPMPHTFISTPNHPENEHVEPEDPNFSTHRIKPLESIEVFTPGPSIAISLKCADLPIGGTTTGWVDGNFIDIPLKSKILEPLRCTFPFLTKSMDRYESSRQFAGPVSGNDFFVIESGDVTPDLKENGATTHVKSSHGSARTISFIVCNYAVDHTGTLLFEKVSMMGDNDSRRNSKLIRGSPPYSAFSSTHHRRRVTLLPESTAFIRLVELTMEGEVGMKRSVPFRVEDCSMTEGIDSMPIMWADSTPSGYFAYRNLTVEGSELHVVPEFVIFNGSEHHQIRVMQLAEPSFLLEPSKISPISRDKNNSIVVQFEVPAISGLTGPVEIDQVGLRICVVKSKVTGEALGSLAVQTVTGARDSRLVVKIGALTIKESENYVESTGLFADDFIRFRVRWSEMRVTLKDTEESSERYEENRAALRKYLEHHNVNSVELERKLTEARHEYNVEVDNKEKSFPDVAQVLLHRFTVDFQRIFKEDDPKKGDPKSQGLISSERAQFSVVVHNVRIIDCSPNTESSIVFDSMSETSFIDLCIRTRGPLDADLIRVDLFDLNLAYGDGKAHQIVVNTGEDFVWRLLDIANRTMLATAELAGVDLDLKWDDNAGKFVVAISDPKLKEADDLDADGNYRPPRSDKLYDVKTLRVSPFTLLFSFKRQPQSSRYQLVRGTKGAKLTNYFTQRLKFTIDRADLRFQGYLVRNIRGPPDRIADSIKAVYTTQLKSKMVSLLTATSFQDWKYLTARDSGGEEFIEGDLLRMTGNLAGRASKFVLKKSGDFIGDTLVSVTGTIGGGIQEATESIGLGQVGAGVNSVVSGLGEGVSSGVKGVGTGAGDIIRGAGKGIGQIIGGLGGGVQIVGKGIAKGDTSEVGAGFATIGNGIGQGLESAVEGTVSGVVSLGKGLFSGAKSVVGGVGGVFGQEPSQQRPPSGRGRGTRR</sequence>
<dbReference type="InterPro" id="IPR026847">
    <property type="entry name" value="VPS13"/>
</dbReference>
<feature type="region of interest" description="Disordered" evidence="4">
    <location>
        <begin position="114"/>
        <end position="209"/>
    </location>
</feature>